<dbReference type="InParanoid" id="A0A0D2X300"/>
<evidence type="ECO:0000313" key="2">
    <source>
        <dbReference type="Proteomes" id="UP000008743"/>
    </source>
</evidence>
<protein>
    <submittedName>
        <fullName evidence="1">Uncharacterized protein</fullName>
    </submittedName>
</protein>
<dbReference type="PhylomeDB" id="A0A0D2X300"/>
<reference evidence="2" key="1">
    <citation type="submission" date="2011-02" db="EMBL/GenBank/DDBJ databases">
        <title>The Genome Sequence of Capsaspora owczarzaki ATCC 30864.</title>
        <authorList>
            <person name="Russ C."/>
            <person name="Cuomo C."/>
            <person name="Burger G."/>
            <person name="Gray M.W."/>
            <person name="Holland P.W.H."/>
            <person name="King N."/>
            <person name="Lang F.B.F."/>
            <person name="Roger A.J."/>
            <person name="Ruiz-Trillo I."/>
            <person name="Young S.K."/>
            <person name="Zeng Q."/>
            <person name="Gargeya S."/>
            <person name="Alvarado L."/>
            <person name="Berlin A."/>
            <person name="Chapman S.B."/>
            <person name="Chen Z."/>
            <person name="Freedman E."/>
            <person name="Gellesch M."/>
            <person name="Goldberg J."/>
            <person name="Griggs A."/>
            <person name="Gujja S."/>
            <person name="Heilman E."/>
            <person name="Heiman D."/>
            <person name="Howarth C."/>
            <person name="Mehta T."/>
            <person name="Neiman D."/>
            <person name="Pearson M."/>
            <person name="Roberts A."/>
            <person name="Saif S."/>
            <person name="Shea T."/>
            <person name="Shenoy N."/>
            <person name="Sisk P."/>
            <person name="Stolte C."/>
            <person name="Sykes S."/>
            <person name="White J."/>
            <person name="Yandava C."/>
            <person name="Haas B."/>
            <person name="Nusbaum C."/>
            <person name="Birren B."/>
        </authorList>
    </citation>
    <scope>NUCLEOTIDE SEQUENCE</scope>
    <source>
        <strain evidence="2">ATCC 30864</strain>
    </source>
</reference>
<dbReference type="EMBL" id="KE346365">
    <property type="protein sequence ID" value="KJE93444.1"/>
    <property type="molecule type" value="Genomic_DNA"/>
</dbReference>
<sequence>MREIPTIISNEEWVNGLADEAVSAPPPVISDHTTSLRLRHLGSLAPSPNLYMNQPSLMSSLSCATVPRSATPSVPWLRSAEAALQAILAALNGTSPCQLPYASKKSNLTCQELILEIKKVFRCGTCESSLSLDFVPAPDSNAIPSIQSDHRNALVYVKVRDASDSFTTFTLHVPPLPGGAVASLVSSSTLPKPPAVRRRTYADTVFGSVKDVCAALPFESLEAITHRTRVTQTEAPAFRAGEQLQVPEDLAVEYKIGPTGLGLAMDETDLLNFLQHKQGLLEPLLNAASMRLSLGVSDDLFVVGVHLQTSAIDVVLSQWLWKHIIPSPPELGVELHPIILPVTTPATKVTWLSPEKVSSFVIEARGCAARLSLDNNGEFVPMLVYESAPQYKDIAASTLDQLHAAIGRGEPLPPGRVPPGLMELLQNAATVDDIPAMIAEYIQQRHVVEFTHNLGTVNPRFISCDRQFAPVGNNEVAPTTIQYHPAAIWLRAKPLRRSTHALVSSLGTGRLRLRHWPRATTANAEQHLGCKQYWVYESSSENIERSLAETNKQRQRSLEDFWACSPFAPAVIIVDADEHVCKALTALAFEVKSHTAGNIAIVLLVRLCDAPRLRKLVKKFCDALPEGATLDDICLADAPAVWLSPDGGISTALPENTTLQAFEVVCVPPVQPTDVKAQTLVKWMRSGEPAPWGMLCANALGLRSECTVLVDTVEKFASTTSRVVVHMLKGSRACGMTTVLRQAALLLAQRGRFGRVLWARPMTHPCPLDETRVADEIRRLLVDSDGVSVLFVDETAQHVIPLVPENARCVLVHVPVKGQHDQHPICIAPLLARDDVRSFCEPLLERLDRDSRNALKHVRDRKDPHPAERHILNYVFAAVTASSRSATAFVSDCLAGFADEARPLLALFALVTLFDFRGETWFNRVMAQPLTQHLGVKQLLRVTDSSVTFWHPQIAMLCLSELFLQSGQRELILWDDERMKPVARVDCHQMLCEAFECAVKSALQVMPYIDVQRMIRRLLFDRPVNYAFSLLVTCLDWSPDAVPAYDRMCEAVTRYLNADDRVHMFIHRCRRLRLRTPRKDKNQFYAAALLPLSAKAVELAGTGRLQPLALHNQAMCLEDSEQLPEALEVLTNLWNADKLPRTASATVHQHRRVKTARVGLRIAELLGEQAAIDQWKARLDDSDPPAAADSDDDVDTLRATAASLDEDVDSLAATDLVPDPPATSLFPLILPQLSACD</sequence>
<dbReference type="AlphaFoldDB" id="A0A0D2X300"/>
<organism evidence="1 2">
    <name type="scientific">Capsaspora owczarzaki (strain ATCC 30864)</name>
    <dbReference type="NCBI Taxonomy" id="595528"/>
    <lineage>
        <taxon>Eukaryota</taxon>
        <taxon>Filasterea</taxon>
        <taxon>Capsaspora</taxon>
    </lineage>
</organism>
<accession>A0A0D2X300</accession>
<gene>
    <name evidence="1" type="ORF">CAOG_004236</name>
</gene>
<proteinExistence type="predicted"/>
<dbReference type="Proteomes" id="UP000008743">
    <property type="component" value="Unassembled WGS sequence"/>
</dbReference>
<keyword evidence="2" id="KW-1185">Reference proteome</keyword>
<name>A0A0D2X300_CAPO3</name>
<evidence type="ECO:0000313" key="1">
    <source>
        <dbReference type="EMBL" id="KJE93444.1"/>
    </source>
</evidence>